<comment type="caution">
    <text evidence="1">The sequence shown here is derived from an EMBL/GenBank/DDBJ whole genome shotgun (WGS) entry which is preliminary data.</text>
</comment>
<dbReference type="AlphaFoldDB" id="A0AAE1GW98"/>
<reference evidence="1" key="1">
    <citation type="submission" date="2021-07" db="EMBL/GenBank/DDBJ databases">
        <authorList>
            <person name="Catto M.A."/>
            <person name="Jacobson A."/>
            <person name="Kennedy G."/>
            <person name="Labadie P."/>
            <person name="Hunt B.G."/>
            <person name="Srinivasan R."/>
        </authorList>
    </citation>
    <scope>NUCLEOTIDE SEQUENCE</scope>
    <source>
        <strain evidence="1">PL_HMW_Pooled</strain>
        <tissue evidence="1">Head</tissue>
    </source>
</reference>
<dbReference type="EMBL" id="JAHWGI010000135">
    <property type="protein sequence ID" value="KAK3909973.1"/>
    <property type="molecule type" value="Genomic_DNA"/>
</dbReference>
<proteinExistence type="predicted"/>
<name>A0AAE1GW98_9NEOP</name>
<organism evidence="1 2">
    <name type="scientific">Frankliniella fusca</name>
    <dbReference type="NCBI Taxonomy" id="407009"/>
    <lineage>
        <taxon>Eukaryota</taxon>
        <taxon>Metazoa</taxon>
        <taxon>Ecdysozoa</taxon>
        <taxon>Arthropoda</taxon>
        <taxon>Hexapoda</taxon>
        <taxon>Insecta</taxon>
        <taxon>Pterygota</taxon>
        <taxon>Neoptera</taxon>
        <taxon>Paraneoptera</taxon>
        <taxon>Thysanoptera</taxon>
        <taxon>Terebrantia</taxon>
        <taxon>Thripoidea</taxon>
        <taxon>Thripidae</taxon>
        <taxon>Frankliniella</taxon>
    </lineage>
</organism>
<feature type="non-terminal residue" evidence="1">
    <location>
        <position position="1"/>
    </location>
</feature>
<accession>A0AAE1GW98</accession>
<gene>
    <name evidence="1" type="ORF">KUF71_019982</name>
</gene>
<protein>
    <submittedName>
        <fullName evidence="1">Beta-lactamase OXA-1</fullName>
    </submittedName>
</protein>
<evidence type="ECO:0000313" key="1">
    <source>
        <dbReference type="EMBL" id="KAK3909973.1"/>
    </source>
</evidence>
<dbReference type="Proteomes" id="UP001219518">
    <property type="component" value="Unassembled WGS sequence"/>
</dbReference>
<reference evidence="1" key="2">
    <citation type="journal article" date="2023" name="BMC Genomics">
        <title>Pest status, molecular evolution, and epigenetic factors derived from the genome assembly of Frankliniella fusca, a thysanopteran phytovirus vector.</title>
        <authorList>
            <person name="Catto M.A."/>
            <person name="Labadie P.E."/>
            <person name="Jacobson A.L."/>
            <person name="Kennedy G.G."/>
            <person name="Srinivasan R."/>
            <person name="Hunt B.G."/>
        </authorList>
    </citation>
    <scope>NUCLEOTIDE SEQUENCE</scope>
    <source>
        <strain evidence="1">PL_HMW_Pooled</strain>
    </source>
</reference>
<evidence type="ECO:0000313" key="2">
    <source>
        <dbReference type="Proteomes" id="UP001219518"/>
    </source>
</evidence>
<sequence>MPLSDWSVSTMKCLTLPIPTVLSYLIAGNVFYRGINTSSPLLADAFGRFILDRMGKKILIVRVRSNMNSSLFSSVRSKKKMITI</sequence>
<keyword evidence="2" id="KW-1185">Reference proteome</keyword>